<dbReference type="RefSeq" id="WP_277899273.1">
    <property type="nucleotide sequence ID" value="NZ_JAPMUA010000002.1"/>
</dbReference>
<keyword evidence="1" id="KW-0547">Nucleotide-binding</keyword>
<organism evidence="5 6">
    <name type="scientific">Galbibacter pacificus</name>
    <dbReference type="NCBI Taxonomy" id="2996052"/>
    <lineage>
        <taxon>Bacteria</taxon>
        <taxon>Pseudomonadati</taxon>
        <taxon>Bacteroidota</taxon>
        <taxon>Flavobacteriia</taxon>
        <taxon>Flavobacteriales</taxon>
        <taxon>Flavobacteriaceae</taxon>
        <taxon>Galbibacter</taxon>
    </lineage>
</organism>
<keyword evidence="6" id="KW-1185">Reference proteome</keyword>
<dbReference type="InterPro" id="IPR003778">
    <property type="entry name" value="CT_A_B"/>
</dbReference>
<evidence type="ECO:0000256" key="2">
    <source>
        <dbReference type="ARBA" id="ARBA00022801"/>
    </source>
</evidence>
<evidence type="ECO:0000256" key="1">
    <source>
        <dbReference type="ARBA" id="ARBA00022741"/>
    </source>
</evidence>
<accession>A0ABT6FQC7</accession>
<dbReference type="EMBL" id="JAPMUA010000002">
    <property type="protein sequence ID" value="MDG3585461.1"/>
    <property type="molecule type" value="Genomic_DNA"/>
</dbReference>
<dbReference type="Pfam" id="PF02626">
    <property type="entry name" value="CT_A_B"/>
    <property type="match status" value="1"/>
</dbReference>
<name>A0ABT6FQC7_9FLAO</name>
<feature type="domain" description="Carboxyltransferase" evidence="4">
    <location>
        <begin position="23"/>
        <end position="281"/>
    </location>
</feature>
<dbReference type="InterPro" id="IPR052708">
    <property type="entry name" value="PxpC"/>
</dbReference>
<comment type="caution">
    <text evidence="5">The sequence shown here is derived from an EMBL/GenBank/DDBJ whole genome shotgun (WGS) entry which is preliminary data.</text>
</comment>
<dbReference type="Gene3D" id="2.40.100.10">
    <property type="entry name" value="Cyclophilin-like"/>
    <property type="match status" value="1"/>
</dbReference>
<evidence type="ECO:0000259" key="4">
    <source>
        <dbReference type="SMART" id="SM00797"/>
    </source>
</evidence>
<dbReference type="PANTHER" id="PTHR43309">
    <property type="entry name" value="5-OXOPROLINASE SUBUNIT C"/>
    <property type="match status" value="1"/>
</dbReference>
<reference evidence="5" key="1">
    <citation type="submission" date="2022-11" db="EMBL/GenBank/DDBJ databases">
        <title>High-quality draft genome sequence of Galbibacter sp. strain CMA-7.</title>
        <authorList>
            <person name="Wei L."/>
            <person name="Dong C."/>
            <person name="Shao Z."/>
        </authorList>
    </citation>
    <scope>NUCLEOTIDE SEQUENCE</scope>
    <source>
        <strain evidence="5">CMA-7</strain>
    </source>
</reference>
<proteinExistence type="predicted"/>
<protein>
    <submittedName>
        <fullName evidence="5">Biotin-dependent carboxyltransferase family protein</fullName>
    </submittedName>
</protein>
<keyword evidence="3" id="KW-0067">ATP-binding</keyword>
<gene>
    <name evidence="5" type="ORF">OSR52_06220</name>
</gene>
<dbReference type="PANTHER" id="PTHR43309:SF5">
    <property type="entry name" value="5-OXOPROLINASE SUBUNIT C"/>
    <property type="match status" value="1"/>
</dbReference>
<evidence type="ECO:0000256" key="3">
    <source>
        <dbReference type="ARBA" id="ARBA00022840"/>
    </source>
</evidence>
<dbReference type="InterPro" id="IPR029000">
    <property type="entry name" value="Cyclophilin-like_dom_sf"/>
</dbReference>
<dbReference type="SMART" id="SM00797">
    <property type="entry name" value="AHS2"/>
    <property type="match status" value="1"/>
</dbReference>
<evidence type="ECO:0000313" key="5">
    <source>
        <dbReference type="EMBL" id="MDG3585461.1"/>
    </source>
</evidence>
<sequence length="281" mass="31370">MIQVNKPGFYSTIQDMGRFQYRDKGVPVSGVMDAISAGFANKLLNNDPTAAVMEITMTGPELLFEEESYIAVCGAIMSPSINNNEIYNDEVYKVVPGDVLRFGKLKSGIRCYLAVKGGFDTEVVLGSRSWYVSITEKFHLTIGLTLNIAKHKAFSPPENLPGMDHNFKEKELEVYKGPEFNLLTEEQEYQVLNGIFNIAKENSRMACQLKQQLYPHKYSILTSSTLPGTVQFTPSGKLIILMKDAQTTGGYPRILQLTAKAIALLAQKRTHEEILFSLVEQ</sequence>
<evidence type="ECO:0000313" key="6">
    <source>
        <dbReference type="Proteomes" id="UP001153642"/>
    </source>
</evidence>
<keyword evidence="2" id="KW-0378">Hydrolase</keyword>
<dbReference type="Proteomes" id="UP001153642">
    <property type="component" value="Unassembled WGS sequence"/>
</dbReference>